<dbReference type="PANTHER" id="PTHR11654">
    <property type="entry name" value="OLIGOPEPTIDE TRANSPORTER-RELATED"/>
    <property type="match status" value="1"/>
</dbReference>
<organism evidence="9 10">
    <name type="scientific">Escallonia rubra</name>
    <dbReference type="NCBI Taxonomy" id="112253"/>
    <lineage>
        <taxon>Eukaryota</taxon>
        <taxon>Viridiplantae</taxon>
        <taxon>Streptophyta</taxon>
        <taxon>Embryophyta</taxon>
        <taxon>Tracheophyta</taxon>
        <taxon>Spermatophyta</taxon>
        <taxon>Magnoliopsida</taxon>
        <taxon>eudicotyledons</taxon>
        <taxon>Gunneridae</taxon>
        <taxon>Pentapetalae</taxon>
        <taxon>asterids</taxon>
        <taxon>campanulids</taxon>
        <taxon>Escalloniales</taxon>
        <taxon>Escalloniaceae</taxon>
        <taxon>Escallonia</taxon>
    </lineage>
</organism>
<dbReference type="EMBL" id="JAVXUO010002722">
    <property type="protein sequence ID" value="KAK2970376.1"/>
    <property type="molecule type" value="Genomic_DNA"/>
</dbReference>
<dbReference type="Gene3D" id="1.20.1250.20">
    <property type="entry name" value="MFS general substrate transporter like domains"/>
    <property type="match status" value="1"/>
</dbReference>
<feature type="non-terminal residue" evidence="9">
    <location>
        <position position="750"/>
    </location>
</feature>
<feature type="transmembrane region" description="Helical" evidence="8">
    <location>
        <begin position="546"/>
        <end position="566"/>
    </location>
</feature>
<sequence>MDVRTTDGSPIARLSKWLVPQKIRSWFEVPGRHVYFLLGLLVSNIVADLVLSILIIFFTKGWGLELFTAALVTNVQDGTTSILKIFMAYLSDAFIGNFWMLVISSVTYALTTIPDPRRLNHSLSVLFQKNPRVHESKESTDGSIRSNARLLAQGISSTNRYITVIAKPWISYSSNLSSCTLFSDRCVQGLGLLKSSLPQILHHESSAQMSLLYIALILVTAGKSGHKMSLDGFAPNQKNTEQKYQNEKTTKVEEQKTAAEDEKEAAEIQQLQNETTGPQGTECWKIVTFRKMITFFSVVKKKTKKNKALVIWLSLSVIGFVIGSFALPYLTRMMGWSKQLEFTAILMGTSLIPALLATLFYTPVKASGSPLSHVSRVLLSALLKMNRASKDDDSLACNCGSNGIHQHPRSLLIQGNKTHDPDRPDPIRLTSDLRCLHEAAAPEPAIDLRSQGWRLCTLQQVEETKLVLRMVPLTMTFFMYGMVKAVGKTYFIEQGSNLDSKLGTIDKLPIQVFVLMSYATSKVVSKVYDMTLGKRIRAANKRVPDAIKIGFGMAVSVFCCLIASFVETKRLAVISKEENMTVFWLTPQFLLLGAMDGLARDGIEGFFSHQGPPWLKTYAAAFAEFVTGFGTMLSVAFFLLAKKVESHVGLSEKSIDTGGLNHFYAGLAVLAAINFAFYVFVTWRYSYKATKPDESKLEEEESPGKKTGSDEGVTGLPGRYLVEFSGRGNRFSGKIPVGLQNLKLNQLNLS</sequence>
<feature type="transmembrane region" description="Helical" evidence="8">
    <location>
        <begin position="466"/>
        <end position="483"/>
    </location>
</feature>
<comment type="similarity">
    <text evidence="6">Belongs to the major facilitator superfamily. Phosphate:H(+) symporter (TC 2.A.1.9) family.</text>
</comment>
<keyword evidence="4 8" id="KW-1133">Transmembrane helix</keyword>
<evidence type="ECO:0000256" key="5">
    <source>
        <dbReference type="ARBA" id="ARBA00023136"/>
    </source>
</evidence>
<feature type="transmembrane region" description="Helical" evidence="8">
    <location>
        <begin position="309"/>
        <end position="330"/>
    </location>
</feature>
<feature type="transmembrane region" description="Helical" evidence="8">
    <location>
        <begin position="34"/>
        <end position="58"/>
    </location>
</feature>
<evidence type="ECO:0000256" key="4">
    <source>
        <dbReference type="ARBA" id="ARBA00022989"/>
    </source>
</evidence>
<keyword evidence="5 8" id="KW-0472">Membrane</keyword>
<evidence type="ECO:0000256" key="7">
    <source>
        <dbReference type="SAM" id="MobiDB-lite"/>
    </source>
</evidence>
<dbReference type="Proteomes" id="UP001187471">
    <property type="component" value="Unassembled WGS sequence"/>
</dbReference>
<dbReference type="InterPro" id="IPR000109">
    <property type="entry name" value="POT_fam"/>
</dbReference>
<comment type="subcellular location">
    <subcellularLocation>
        <location evidence="1">Membrane</location>
        <topology evidence="1">Multi-pass membrane protein</topology>
    </subcellularLocation>
</comment>
<feature type="transmembrane region" description="Helical" evidence="8">
    <location>
        <begin position="620"/>
        <end position="641"/>
    </location>
</feature>
<evidence type="ECO:0000313" key="10">
    <source>
        <dbReference type="Proteomes" id="UP001187471"/>
    </source>
</evidence>
<proteinExistence type="inferred from homology"/>
<keyword evidence="3 8" id="KW-0812">Transmembrane</keyword>
<feature type="transmembrane region" description="Helical" evidence="8">
    <location>
        <begin position="661"/>
        <end position="681"/>
    </location>
</feature>
<comment type="similarity">
    <text evidence="2">Belongs to the major facilitator superfamily. Proton-dependent oligopeptide transporter (POT/PTR) (TC 2.A.17) family.</text>
</comment>
<evidence type="ECO:0000313" key="9">
    <source>
        <dbReference type="EMBL" id="KAK2970376.1"/>
    </source>
</evidence>
<dbReference type="AlphaFoldDB" id="A0AA88QZV5"/>
<dbReference type="GO" id="GO:0016020">
    <property type="term" value="C:membrane"/>
    <property type="evidence" value="ECO:0007669"/>
    <property type="project" value="UniProtKB-SubCell"/>
</dbReference>
<evidence type="ECO:0000256" key="3">
    <source>
        <dbReference type="ARBA" id="ARBA00022692"/>
    </source>
</evidence>
<keyword evidence="10" id="KW-1185">Reference proteome</keyword>
<feature type="transmembrane region" description="Helical" evidence="8">
    <location>
        <begin position="86"/>
        <end position="110"/>
    </location>
</feature>
<evidence type="ECO:0000256" key="1">
    <source>
        <dbReference type="ARBA" id="ARBA00004141"/>
    </source>
</evidence>
<protein>
    <submittedName>
        <fullName evidence="9">Uncharacterized protein</fullName>
    </submittedName>
</protein>
<evidence type="ECO:0000256" key="8">
    <source>
        <dbReference type="SAM" id="Phobius"/>
    </source>
</evidence>
<feature type="transmembrane region" description="Helical" evidence="8">
    <location>
        <begin position="342"/>
        <end position="362"/>
    </location>
</feature>
<dbReference type="InterPro" id="IPR036259">
    <property type="entry name" value="MFS_trans_sf"/>
</dbReference>
<accession>A0AA88QZV5</accession>
<evidence type="ECO:0000256" key="2">
    <source>
        <dbReference type="ARBA" id="ARBA00005982"/>
    </source>
</evidence>
<dbReference type="SUPFAM" id="SSF103473">
    <property type="entry name" value="MFS general substrate transporter"/>
    <property type="match status" value="1"/>
</dbReference>
<feature type="region of interest" description="Disordered" evidence="7">
    <location>
        <begin position="230"/>
        <end position="260"/>
    </location>
</feature>
<dbReference type="Pfam" id="PF00854">
    <property type="entry name" value="PTR2"/>
    <property type="match status" value="1"/>
</dbReference>
<dbReference type="GO" id="GO:0022857">
    <property type="term" value="F:transmembrane transporter activity"/>
    <property type="evidence" value="ECO:0007669"/>
    <property type="project" value="InterPro"/>
</dbReference>
<feature type="region of interest" description="Disordered" evidence="7">
    <location>
        <begin position="694"/>
        <end position="716"/>
    </location>
</feature>
<name>A0AA88QZV5_9ASTE</name>
<evidence type="ECO:0000256" key="6">
    <source>
        <dbReference type="ARBA" id="ARBA00044504"/>
    </source>
</evidence>
<comment type="caution">
    <text evidence="9">The sequence shown here is derived from an EMBL/GenBank/DDBJ whole genome shotgun (WGS) entry which is preliminary data.</text>
</comment>
<feature type="compositionally biased region" description="Basic and acidic residues" evidence="7">
    <location>
        <begin position="240"/>
        <end position="260"/>
    </location>
</feature>
<gene>
    <name evidence="9" type="ORF">RJ640_002464</name>
</gene>
<reference evidence="9" key="1">
    <citation type="submission" date="2022-12" db="EMBL/GenBank/DDBJ databases">
        <title>Draft genome assemblies for two species of Escallonia (Escalloniales).</title>
        <authorList>
            <person name="Chanderbali A."/>
            <person name="Dervinis C."/>
            <person name="Anghel I."/>
            <person name="Soltis D."/>
            <person name="Soltis P."/>
            <person name="Zapata F."/>
        </authorList>
    </citation>
    <scope>NUCLEOTIDE SEQUENCE</scope>
    <source>
        <strain evidence="9">UCBG92.1500</strain>
        <tissue evidence="9">Leaf</tissue>
    </source>
</reference>